<accession>A0A9P6TDT0</accession>
<keyword evidence="1" id="KW-1133">Transmembrane helix</keyword>
<gene>
    <name evidence="2" type="ORF">CROQUDRAFT_385092</name>
</gene>
<sequence length="97" mass="10914">MLLVCPVFTCSCILYTSDASMSKMSYLSHFAFVEIGFIYFAAHSIALLNRCPGQQKQLRCNHYHYQAVNRTFACYEDLGTKGIRTTICESILASIGE</sequence>
<keyword evidence="1" id="KW-0472">Membrane</keyword>
<dbReference type="EMBL" id="MU167234">
    <property type="protein sequence ID" value="KAG0148672.1"/>
    <property type="molecule type" value="Genomic_DNA"/>
</dbReference>
<feature type="transmembrane region" description="Helical" evidence="1">
    <location>
        <begin position="29"/>
        <end position="49"/>
    </location>
</feature>
<comment type="caution">
    <text evidence="2">The sequence shown here is derived from an EMBL/GenBank/DDBJ whole genome shotgun (WGS) entry which is preliminary data.</text>
</comment>
<name>A0A9P6TDT0_9BASI</name>
<protein>
    <submittedName>
        <fullName evidence="2">Uncharacterized protein</fullName>
    </submittedName>
</protein>
<dbReference type="Proteomes" id="UP000886653">
    <property type="component" value="Unassembled WGS sequence"/>
</dbReference>
<evidence type="ECO:0000256" key="1">
    <source>
        <dbReference type="SAM" id="Phobius"/>
    </source>
</evidence>
<evidence type="ECO:0000313" key="2">
    <source>
        <dbReference type="EMBL" id="KAG0148672.1"/>
    </source>
</evidence>
<reference evidence="2" key="1">
    <citation type="submission" date="2013-11" db="EMBL/GenBank/DDBJ databases">
        <title>Genome sequence of the fusiform rust pathogen reveals effectors for host alternation and coevolution with pine.</title>
        <authorList>
            <consortium name="DOE Joint Genome Institute"/>
            <person name="Smith K."/>
            <person name="Pendleton A."/>
            <person name="Kubisiak T."/>
            <person name="Anderson C."/>
            <person name="Salamov A."/>
            <person name="Aerts A."/>
            <person name="Riley R."/>
            <person name="Clum A."/>
            <person name="Lindquist E."/>
            <person name="Ence D."/>
            <person name="Campbell M."/>
            <person name="Kronenberg Z."/>
            <person name="Feau N."/>
            <person name="Dhillon B."/>
            <person name="Hamelin R."/>
            <person name="Burleigh J."/>
            <person name="Smith J."/>
            <person name="Yandell M."/>
            <person name="Nelson C."/>
            <person name="Grigoriev I."/>
            <person name="Davis J."/>
        </authorList>
    </citation>
    <scope>NUCLEOTIDE SEQUENCE</scope>
    <source>
        <strain evidence="2">G11</strain>
    </source>
</reference>
<evidence type="ECO:0000313" key="3">
    <source>
        <dbReference type="Proteomes" id="UP000886653"/>
    </source>
</evidence>
<proteinExistence type="predicted"/>
<keyword evidence="3" id="KW-1185">Reference proteome</keyword>
<keyword evidence="1" id="KW-0812">Transmembrane</keyword>
<dbReference type="AlphaFoldDB" id="A0A9P6TDT0"/>
<organism evidence="2 3">
    <name type="scientific">Cronartium quercuum f. sp. fusiforme G11</name>
    <dbReference type="NCBI Taxonomy" id="708437"/>
    <lineage>
        <taxon>Eukaryota</taxon>
        <taxon>Fungi</taxon>
        <taxon>Dikarya</taxon>
        <taxon>Basidiomycota</taxon>
        <taxon>Pucciniomycotina</taxon>
        <taxon>Pucciniomycetes</taxon>
        <taxon>Pucciniales</taxon>
        <taxon>Coleosporiaceae</taxon>
        <taxon>Cronartium</taxon>
    </lineage>
</organism>